<protein>
    <submittedName>
        <fullName evidence="2">Mdm2-binding protein</fullName>
    </submittedName>
</protein>
<dbReference type="Proteomes" id="UP000001075">
    <property type="component" value="Unassembled WGS sequence"/>
</dbReference>
<accession>G3IQ93</accession>
<dbReference type="InParanoid" id="G3IQ93"/>
<reference evidence="3" key="1">
    <citation type="journal article" date="2011" name="Nat. Biotechnol.">
        <title>The genomic sequence of the Chinese hamster ovary (CHO)-K1 cell line.</title>
        <authorList>
            <person name="Xu X."/>
            <person name="Nagarajan H."/>
            <person name="Lewis N.E."/>
            <person name="Pan S."/>
            <person name="Cai Z."/>
            <person name="Liu X."/>
            <person name="Chen W."/>
            <person name="Xie M."/>
            <person name="Wang W."/>
            <person name="Hammond S."/>
            <person name="Andersen M.R."/>
            <person name="Neff N."/>
            <person name="Passarelli B."/>
            <person name="Koh W."/>
            <person name="Fan H.C."/>
            <person name="Wang J."/>
            <person name="Gui Y."/>
            <person name="Lee K.H."/>
            <person name="Betenbaugh M.J."/>
            <person name="Quake S.R."/>
            <person name="Famili I."/>
            <person name="Palsson B.O."/>
            <person name="Wang J."/>
        </authorList>
    </citation>
    <scope>NUCLEOTIDE SEQUENCE [LARGE SCALE GENOMIC DNA]</scope>
    <source>
        <strain evidence="3">CHO K1 cell line</strain>
    </source>
</reference>
<dbReference type="GO" id="GO:0031396">
    <property type="term" value="P:regulation of protein ubiquitination"/>
    <property type="evidence" value="ECO:0007669"/>
    <property type="project" value="InterPro"/>
</dbReference>
<dbReference type="PANTHER" id="PTHR14382:SF1">
    <property type="entry name" value="MDM2-BINDING PROTEIN"/>
    <property type="match status" value="1"/>
</dbReference>
<dbReference type="GO" id="GO:0007089">
    <property type="term" value="P:traversing start control point of mitotic cell cycle"/>
    <property type="evidence" value="ECO:0007669"/>
    <property type="project" value="TreeGrafter"/>
</dbReference>
<dbReference type="AlphaFoldDB" id="G3IQ93"/>
<evidence type="ECO:0000313" key="3">
    <source>
        <dbReference type="Proteomes" id="UP000001075"/>
    </source>
</evidence>
<evidence type="ECO:0000259" key="1">
    <source>
        <dbReference type="Pfam" id="PF14919"/>
    </source>
</evidence>
<organism evidence="2 3">
    <name type="scientific">Cricetulus griseus</name>
    <name type="common">Chinese hamster</name>
    <name type="synonym">Cricetulus barabensis griseus</name>
    <dbReference type="NCBI Taxonomy" id="10029"/>
    <lineage>
        <taxon>Eukaryota</taxon>
        <taxon>Metazoa</taxon>
        <taxon>Chordata</taxon>
        <taxon>Craniata</taxon>
        <taxon>Vertebrata</taxon>
        <taxon>Euteleostomi</taxon>
        <taxon>Mammalia</taxon>
        <taxon>Eutheria</taxon>
        <taxon>Euarchontoglires</taxon>
        <taxon>Glires</taxon>
        <taxon>Rodentia</taxon>
        <taxon>Myomorpha</taxon>
        <taxon>Muroidea</taxon>
        <taxon>Cricetidae</taxon>
        <taxon>Cricetinae</taxon>
        <taxon>Cricetulus</taxon>
    </lineage>
</organism>
<dbReference type="GO" id="GO:0000776">
    <property type="term" value="C:kinetochore"/>
    <property type="evidence" value="ECO:0007669"/>
    <property type="project" value="TreeGrafter"/>
</dbReference>
<sequence length="96" mass="10691">MYQATACFIIKYYGNVQSPLRAPAAATSYLDHWSLVPDVDVKGEYSSYYLLLQGNGKRKCKATLLHSANQINGSFALSLIHGKMKTKTEEAKLSKF</sequence>
<dbReference type="GO" id="GO:0034501">
    <property type="term" value="P:protein localization to kinetochore"/>
    <property type="evidence" value="ECO:0007669"/>
    <property type="project" value="TreeGrafter"/>
</dbReference>
<evidence type="ECO:0000313" key="2">
    <source>
        <dbReference type="EMBL" id="EGV91186.1"/>
    </source>
</evidence>
<dbReference type="Pfam" id="PF14919">
    <property type="entry name" value="MTBP_mid"/>
    <property type="match status" value="1"/>
</dbReference>
<gene>
    <name evidence="2" type="ORF">I79_026195</name>
</gene>
<proteinExistence type="predicted"/>
<feature type="domain" description="DM2" evidence="1">
    <location>
        <begin position="35"/>
        <end position="94"/>
    </location>
</feature>
<dbReference type="EMBL" id="JH042640">
    <property type="protein sequence ID" value="EGV91186.1"/>
    <property type="molecule type" value="Genomic_DNA"/>
</dbReference>
<name>G3IQ93_CRIGR</name>
<dbReference type="STRING" id="10029.G3IQ93"/>
<dbReference type="PANTHER" id="PTHR14382">
    <property type="entry name" value="MDM2-BINDING PROTEIN"/>
    <property type="match status" value="1"/>
</dbReference>
<dbReference type="InterPro" id="IPR039061">
    <property type="entry name" value="MTBP"/>
</dbReference>
<dbReference type="InterPro" id="IPR029420">
    <property type="entry name" value="MTBP_central"/>
</dbReference>